<feature type="compositionally biased region" description="Basic residues" evidence="6">
    <location>
        <begin position="1"/>
        <end position="15"/>
    </location>
</feature>
<dbReference type="Proteomes" id="UP000230796">
    <property type="component" value="Unassembled WGS sequence"/>
</dbReference>
<comment type="similarity">
    <text evidence="1 5">Belongs to the universal ribosomal protein uL2 family.</text>
</comment>
<feature type="compositionally biased region" description="Gly residues" evidence="6">
    <location>
        <begin position="229"/>
        <end position="241"/>
    </location>
</feature>
<gene>
    <name evidence="5" type="primary">rplB</name>
    <name evidence="9" type="ORF">COT87_00120</name>
</gene>
<dbReference type="InterPro" id="IPR008991">
    <property type="entry name" value="Translation_prot_SH3-like_sf"/>
</dbReference>
<dbReference type="GO" id="GO:0016740">
    <property type="term" value="F:transferase activity"/>
    <property type="evidence" value="ECO:0007669"/>
    <property type="project" value="InterPro"/>
</dbReference>
<feature type="region of interest" description="Disordered" evidence="6">
    <location>
        <begin position="221"/>
        <end position="275"/>
    </location>
</feature>
<dbReference type="GO" id="GO:0019843">
    <property type="term" value="F:rRNA binding"/>
    <property type="evidence" value="ECO:0007669"/>
    <property type="project" value="UniProtKB-UniRule"/>
</dbReference>
<evidence type="ECO:0000256" key="1">
    <source>
        <dbReference type="ARBA" id="ARBA00005636"/>
    </source>
</evidence>
<dbReference type="Gene3D" id="4.10.950.10">
    <property type="entry name" value="Ribosomal protein L2, domain 3"/>
    <property type="match status" value="1"/>
</dbReference>
<sequence>MLKAKKPTSAGRRHQVSFDRGLTKVRPEKSLTIAKKQHAGRNAHGHVTTRHQGGGEKQRIRLIDYKRNKPDIEARVVSIEYDPNHSANIALLYYHDGEKRYILAPDGLAVDSLIISGPDVNPEIGNSLPMKKIPIGTPIHNLELKIGRGGQIVRSAGTMAMIQSKEGEFVTVKLPSGEIRLIKGKCFATIGQVSNLEHKNRKIGKAGRRRHMGWRPSVRGIAQHPGSHPHGGGEGRSGIGMPGPKTPWGKPALGYKTRNKRKNTNKYIIKDRRVK</sequence>
<evidence type="ECO:0000259" key="8">
    <source>
        <dbReference type="SMART" id="SM01383"/>
    </source>
</evidence>
<dbReference type="AlphaFoldDB" id="A0A2H0VJJ7"/>
<evidence type="ECO:0000256" key="2">
    <source>
        <dbReference type="ARBA" id="ARBA00022980"/>
    </source>
</evidence>
<dbReference type="Gene3D" id="2.30.30.30">
    <property type="match status" value="1"/>
</dbReference>
<dbReference type="SUPFAM" id="SSF50249">
    <property type="entry name" value="Nucleic acid-binding proteins"/>
    <property type="match status" value="1"/>
</dbReference>
<protein>
    <recommendedName>
        <fullName evidence="4 5">Large ribosomal subunit protein uL2</fullName>
    </recommendedName>
</protein>
<evidence type="ECO:0000259" key="7">
    <source>
        <dbReference type="SMART" id="SM01382"/>
    </source>
</evidence>
<dbReference type="InterPro" id="IPR022666">
    <property type="entry name" value="Ribosomal_uL2_RNA-bd_dom"/>
</dbReference>
<evidence type="ECO:0000313" key="10">
    <source>
        <dbReference type="Proteomes" id="UP000230796"/>
    </source>
</evidence>
<dbReference type="PIRSF" id="PIRSF002158">
    <property type="entry name" value="Ribosomal_L2"/>
    <property type="match status" value="1"/>
</dbReference>
<accession>A0A2H0VJJ7</accession>
<dbReference type="SMART" id="SM01382">
    <property type="entry name" value="Ribosomal_L2_C"/>
    <property type="match status" value="1"/>
</dbReference>
<evidence type="ECO:0000256" key="6">
    <source>
        <dbReference type="SAM" id="MobiDB-lite"/>
    </source>
</evidence>
<evidence type="ECO:0000256" key="4">
    <source>
        <dbReference type="ARBA" id="ARBA00035242"/>
    </source>
</evidence>
<name>A0A2H0VJJ7_9BACT</name>
<dbReference type="InterPro" id="IPR012340">
    <property type="entry name" value="NA-bd_OB-fold"/>
</dbReference>
<comment type="function">
    <text evidence="5">One of the primary rRNA binding proteins. Required for association of the 30S and 50S subunits to form the 70S ribosome, for tRNA binding and peptide bond formation. It has been suggested to have peptidyltransferase activity; this is somewhat controversial. Makes several contacts with the 16S rRNA in the 70S ribosome.</text>
</comment>
<dbReference type="PANTHER" id="PTHR13691">
    <property type="entry name" value="RIBOSOMAL PROTEIN L2"/>
    <property type="match status" value="1"/>
</dbReference>
<dbReference type="GO" id="GO:0002181">
    <property type="term" value="P:cytoplasmic translation"/>
    <property type="evidence" value="ECO:0007669"/>
    <property type="project" value="TreeGrafter"/>
</dbReference>
<feature type="compositionally biased region" description="Basic residues" evidence="6">
    <location>
        <begin position="36"/>
        <end position="49"/>
    </location>
</feature>
<dbReference type="Pfam" id="PF03947">
    <property type="entry name" value="Ribosomal_L2_C"/>
    <property type="match status" value="1"/>
</dbReference>
<keyword evidence="2 5" id="KW-0689">Ribosomal protein</keyword>
<keyword evidence="5" id="KW-0699">rRNA-binding</keyword>
<evidence type="ECO:0000256" key="5">
    <source>
        <dbReference type="HAMAP-Rule" id="MF_01320"/>
    </source>
</evidence>
<keyword evidence="3 5" id="KW-0687">Ribonucleoprotein</keyword>
<reference evidence="10" key="1">
    <citation type="submission" date="2017-09" db="EMBL/GenBank/DDBJ databases">
        <title>Depth-based differentiation of microbial function through sediment-hosted aquifers and enrichment of novel symbionts in the deep terrestrial subsurface.</title>
        <authorList>
            <person name="Probst A.J."/>
            <person name="Ladd B."/>
            <person name="Jarett J.K."/>
            <person name="Geller-Mcgrath D.E."/>
            <person name="Sieber C.M.K."/>
            <person name="Emerson J.B."/>
            <person name="Anantharaman K."/>
            <person name="Thomas B.C."/>
            <person name="Malmstrom R."/>
            <person name="Stieglmeier M."/>
            <person name="Klingl A."/>
            <person name="Woyke T."/>
            <person name="Ryan C.M."/>
            <person name="Banfield J.F."/>
        </authorList>
    </citation>
    <scope>NUCLEOTIDE SEQUENCE [LARGE SCALE GENOMIC DNA]</scope>
</reference>
<comment type="subunit">
    <text evidence="5">Part of the 50S ribosomal subunit. Forms a bridge to the 30S subunit in the 70S ribosome.</text>
</comment>
<dbReference type="FunFam" id="4.10.950.10:FF:000001">
    <property type="entry name" value="50S ribosomal protein L2"/>
    <property type="match status" value="1"/>
</dbReference>
<proteinExistence type="inferred from homology"/>
<comment type="caution">
    <text evidence="9">The sequence shown here is derived from an EMBL/GenBank/DDBJ whole genome shotgun (WGS) entry which is preliminary data.</text>
</comment>
<organism evidence="9 10">
    <name type="scientific">Candidatus Collierbacteria bacterium CG10_big_fil_rev_8_21_14_0_10_44_9</name>
    <dbReference type="NCBI Taxonomy" id="1974535"/>
    <lineage>
        <taxon>Bacteria</taxon>
        <taxon>Candidatus Collieribacteriota</taxon>
    </lineage>
</organism>
<evidence type="ECO:0000256" key="3">
    <source>
        <dbReference type="ARBA" id="ARBA00023274"/>
    </source>
</evidence>
<dbReference type="FunFam" id="2.30.30.30:FF:000001">
    <property type="entry name" value="50S ribosomal protein L2"/>
    <property type="match status" value="1"/>
</dbReference>
<dbReference type="HAMAP" id="MF_01320_B">
    <property type="entry name" value="Ribosomal_uL2_B"/>
    <property type="match status" value="1"/>
</dbReference>
<dbReference type="PANTHER" id="PTHR13691:SF5">
    <property type="entry name" value="LARGE RIBOSOMAL SUBUNIT PROTEIN UL2M"/>
    <property type="match status" value="1"/>
</dbReference>
<feature type="domain" description="Large ribosomal subunit protein uL2 RNA-binding" evidence="8">
    <location>
        <begin position="40"/>
        <end position="116"/>
    </location>
</feature>
<dbReference type="Gene3D" id="2.40.50.140">
    <property type="entry name" value="Nucleic acid-binding proteins"/>
    <property type="match status" value="1"/>
</dbReference>
<dbReference type="InterPro" id="IPR022669">
    <property type="entry name" value="Ribosomal_uL2_C"/>
</dbReference>
<feature type="domain" description="Large ribosomal subunit protein uL2 C-terminal" evidence="7">
    <location>
        <begin position="122"/>
        <end position="251"/>
    </location>
</feature>
<dbReference type="InterPro" id="IPR014722">
    <property type="entry name" value="Rib_uL2_dom2"/>
</dbReference>
<keyword evidence="5" id="KW-0694">RNA-binding</keyword>
<dbReference type="SUPFAM" id="SSF50104">
    <property type="entry name" value="Translation proteins SH3-like domain"/>
    <property type="match status" value="1"/>
</dbReference>
<feature type="region of interest" description="Disordered" evidence="6">
    <location>
        <begin position="1"/>
        <end position="22"/>
    </location>
</feature>
<dbReference type="GO" id="GO:0015934">
    <property type="term" value="C:large ribosomal subunit"/>
    <property type="evidence" value="ECO:0007669"/>
    <property type="project" value="InterPro"/>
</dbReference>
<dbReference type="InterPro" id="IPR005880">
    <property type="entry name" value="Ribosomal_uL2_bac/org-type"/>
</dbReference>
<feature type="region of interest" description="Disordered" evidence="6">
    <location>
        <begin position="36"/>
        <end position="57"/>
    </location>
</feature>
<dbReference type="NCBIfam" id="TIGR01171">
    <property type="entry name" value="rplB_bact"/>
    <property type="match status" value="1"/>
</dbReference>
<dbReference type="Pfam" id="PF00181">
    <property type="entry name" value="Ribosomal_L2_N"/>
    <property type="match status" value="1"/>
</dbReference>
<dbReference type="GO" id="GO:0003735">
    <property type="term" value="F:structural constituent of ribosome"/>
    <property type="evidence" value="ECO:0007669"/>
    <property type="project" value="InterPro"/>
</dbReference>
<evidence type="ECO:0000313" key="9">
    <source>
        <dbReference type="EMBL" id="PIR99277.1"/>
    </source>
</evidence>
<dbReference type="SMART" id="SM01383">
    <property type="entry name" value="Ribosomal_L2"/>
    <property type="match status" value="1"/>
</dbReference>
<dbReference type="InterPro" id="IPR014726">
    <property type="entry name" value="Ribosomal_uL2_dom3"/>
</dbReference>
<dbReference type="EMBL" id="PFAF01000002">
    <property type="protein sequence ID" value="PIR99277.1"/>
    <property type="molecule type" value="Genomic_DNA"/>
</dbReference>
<dbReference type="InterPro" id="IPR002171">
    <property type="entry name" value="Ribosomal_uL2"/>
</dbReference>